<evidence type="ECO:0000256" key="1">
    <source>
        <dbReference type="ARBA" id="ARBA00000822"/>
    </source>
</evidence>
<dbReference type="GO" id="GO:0006032">
    <property type="term" value="P:chitin catabolic process"/>
    <property type="evidence" value="ECO:0007669"/>
    <property type="project" value="UniProtKB-KW"/>
</dbReference>
<accession>A0A8H7UHJ8</accession>
<protein>
    <recommendedName>
        <fullName evidence="2">chitinase</fullName>
        <ecNumber evidence="2">3.2.1.14</ecNumber>
    </recommendedName>
</protein>
<dbReference type="PANTHER" id="PTHR45708:SF49">
    <property type="entry name" value="ENDOCHITINASE"/>
    <property type="match status" value="1"/>
</dbReference>
<evidence type="ECO:0000256" key="3">
    <source>
        <dbReference type="ARBA" id="ARBA00022801"/>
    </source>
</evidence>
<evidence type="ECO:0000256" key="4">
    <source>
        <dbReference type="ARBA" id="ARBA00023024"/>
    </source>
</evidence>
<dbReference type="GO" id="GO:0008843">
    <property type="term" value="F:endochitinase activity"/>
    <property type="evidence" value="ECO:0007669"/>
    <property type="project" value="UniProtKB-EC"/>
</dbReference>
<keyword evidence="6 8" id="KW-0326">Glycosidase</keyword>
<dbReference type="Pfam" id="PF00704">
    <property type="entry name" value="Glyco_hydro_18"/>
    <property type="match status" value="1"/>
</dbReference>
<dbReference type="PROSITE" id="PS01095">
    <property type="entry name" value="GH18_1"/>
    <property type="match status" value="1"/>
</dbReference>
<evidence type="ECO:0000313" key="13">
    <source>
        <dbReference type="EMBL" id="KAG2180113.1"/>
    </source>
</evidence>
<evidence type="ECO:0000256" key="6">
    <source>
        <dbReference type="ARBA" id="ARBA00023295"/>
    </source>
</evidence>
<feature type="domain" description="GH18" evidence="12">
    <location>
        <begin position="32"/>
        <end position="332"/>
    </location>
</feature>
<feature type="chain" id="PRO_5034014818" description="chitinase" evidence="11">
    <location>
        <begin position="26"/>
        <end position="559"/>
    </location>
</feature>
<dbReference type="Gene3D" id="2.60.40.290">
    <property type="match status" value="1"/>
</dbReference>
<dbReference type="InterPro" id="IPR001223">
    <property type="entry name" value="Glyco_hydro18_cat"/>
</dbReference>
<dbReference type="Pfam" id="PF03427">
    <property type="entry name" value="CBM_19"/>
    <property type="match status" value="1"/>
</dbReference>
<comment type="similarity">
    <text evidence="9">Belongs to the glycosyl hydrolase 18 family.</text>
</comment>
<dbReference type="CDD" id="cd02877">
    <property type="entry name" value="GH18_hevamine_XipI_class_III"/>
    <property type="match status" value="1"/>
</dbReference>
<comment type="caution">
    <text evidence="13">The sequence shown here is derived from an EMBL/GenBank/DDBJ whole genome shotgun (WGS) entry which is preliminary data.</text>
</comment>
<evidence type="ECO:0000256" key="10">
    <source>
        <dbReference type="SAM" id="MobiDB-lite"/>
    </source>
</evidence>
<dbReference type="Gene3D" id="3.20.20.80">
    <property type="entry name" value="Glycosidases"/>
    <property type="match status" value="1"/>
</dbReference>
<evidence type="ECO:0000313" key="14">
    <source>
        <dbReference type="Proteomes" id="UP000654370"/>
    </source>
</evidence>
<name>A0A8H7UHJ8_MORIS</name>
<evidence type="ECO:0000256" key="5">
    <source>
        <dbReference type="ARBA" id="ARBA00023277"/>
    </source>
</evidence>
<evidence type="ECO:0000256" key="8">
    <source>
        <dbReference type="RuleBase" id="RU000489"/>
    </source>
</evidence>
<dbReference type="SUPFAM" id="SSF49384">
    <property type="entry name" value="Carbohydrate-binding domain"/>
    <property type="match status" value="1"/>
</dbReference>
<evidence type="ECO:0000256" key="11">
    <source>
        <dbReference type="SAM" id="SignalP"/>
    </source>
</evidence>
<gene>
    <name evidence="13" type="ORF">INT43_003901</name>
</gene>
<keyword evidence="11" id="KW-0732">Signal</keyword>
<keyword evidence="7" id="KW-0624">Polysaccharide degradation</keyword>
<reference evidence="13" key="1">
    <citation type="submission" date="2020-12" db="EMBL/GenBank/DDBJ databases">
        <title>Metabolic potential, ecology and presence of endohyphal bacteria is reflected in genomic diversity of Mucoromycotina.</title>
        <authorList>
            <person name="Muszewska A."/>
            <person name="Okrasinska A."/>
            <person name="Steczkiewicz K."/>
            <person name="Drgas O."/>
            <person name="Orlowska M."/>
            <person name="Perlinska-Lenart U."/>
            <person name="Aleksandrzak-Piekarczyk T."/>
            <person name="Szatraj K."/>
            <person name="Zielenkiewicz U."/>
            <person name="Pilsyk S."/>
            <person name="Malc E."/>
            <person name="Mieczkowski P."/>
            <person name="Kruszewska J.S."/>
            <person name="Biernat P."/>
            <person name="Pawlowska J."/>
        </authorList>
    </citation>
    <scope>NUCLEOTIDE SEQUENCE</scope>
    <source>
        <strain evidence="13">WA0000067209</strain>
    </source>
</reference>
<dbReference type="Proteomes" id="UP000654370">
    <property type="component" value="Unassembled WGS sequence"/>
</dbReference>
<dbReference type="PROSITE" id="PS51910">
    <property type="entry name" value="GH18_2"/>
    <property type="match status" value="1"/>
</dbReference>
<feature type="region of interest" description="Disordered" evidence="10">
    <location>
        <begin position="339"/>
        <end position="372"/>
    </location>
</feature>
<proteinExistence type="inferred from homology"/>
<dbReference type="InterPro" id="IPR045321">
    <property type="entry name" value="Cts1-like"/>
</dbReference>
<dbReference type="GO" id="GO:0000272">
    <property type="term" value="P:polysaccharide catabolic process"/>
    <property type="evidence" value="ECO:0007669"/>
    <property type="project" value="UniProtKB-KW"/>
</dbReference>
<keyword evidence="3 8" id="KW-0378">Hydrolase</keyword>
<dbReference type="InterPro" id="IPR050542">
    <property type="entry name" value="Glycosyl_Hydrlase18_Chitinase"/>
</dbReference>
<dbReference type="EC" id="3.2.1.14" evidence="2"/>
<dbReference type="GO" id="GO:0008061">
    <property type="term" value="F:chitin binding"/>
    <property type="evidence" value="ECO:0007669"/>
    <property type="project" value="InterPro"/>
</dbReference>
<keyword evidence="14" id="KW-1185">Reference proteome</keyword>
<dbReference type="GO" id="GO:0030247">
    <property type="term" value="F:polysaccharide binding"/>
    <property type="evidence" value="ECO:0007669"/>
    <property type="project" value="InterPro"/>
</dbReference>
<organism evidence="13 14">
    <name type="scientific">Mortierella isabellina</name>
    <name type="common">Filamentous fungus</name>
    <name type="synonym">Umbelopsis isabellina</name>
    <dbReference type="NCBI Taxonomy" id="91625"/>
    <lineage>
        <taxon>Eukaryota</taxon>
        <taxon>Fungi</taxon>
        <taxon>Fungi incertae sedis</taxon>
        <taxon>Mucoromycota</taxon>
        <taxon>Mucoromycotina</taxon>
        <taxon>Umbelopsidomycetes</taxon>
        <taxon>Umbelopsidales</taxon>
        <taxon>Umbelopsidaceae</taxon>
        <taxon>Umbelopsis</taxon>
    </lineage>
</organism>
<keyword evidence="5" id="KW-0119">Carbohydrate metabolism</keyword>
<dbReference type="OrthoDB" id="6020543at2759"/>
<dbReference type="InterPro" id="IPR005089">
    <property type="entry name" value="CBM19"/>
</dbReference>
<dbReference type="SUPFAM" id="SSF51445">
    <property type="entry name" value="(Trans)glycosidases"/>
    <property type="match status" value="1"/>
</dbReference>
<dbReference type="InterPro" id="IPR017853">
    <property type="entry name" value="GH"/>
</dbReference>
<evidence type="ECO:0000256" key="2">
    <source>
        <dbReference type="ARBA" id="ARBA00012729"/>
    </source>
</evidence>
<evidence type="ECO:0000259" key="12">
    <source>
        <dbReference type="PROSITE" id="PS51910"/>
    </source>
</evidence>
<dbReference type="InterPro" id="IPR008965">
    <property type="entry name" value="CBM2/CBM3_carb-bd_dom_sf"/>
</dbReference>
<dbReference type="EMBL" id="JAEPQZ010000006">
    <property type="protein sequence ID" value="KAG2180113.1"/>
    <property type="molecule type" value="Genomic_DNA"/>
</dbReference>
<dbReference type="InterPro" id="IPR012291">
    <property type="entry name" value="CBM2_carb-bd_dom_sf"/>
</dbReference>
<dbReference type="GO" id="GO:0005576">
    <property type="term" value="C:extracellular region"/>
    <property type="evidence" value="ECO:0007669"/>
    <property type="project" value="TreeGrafter"/>
</dbReference>
<sequence length="559" mass="57688">MVSSAFIKTSLGAAAMLASSTIVNAFSATSNGNYVLYWGQNSYGAAGGAQSGWQKNLAAYCTDSTTDIFVLAFLDVFFSTGGDPEVNFANADNSCTTFSGTGLLNCPQIGQDIQTCQAAGKKILLSLGGASGAYGFTSDAQASSFADQLWNLFGKGSSSTRPFGNAVVDGFDLDIEGGSTTGYTAFINQMRTHYASDTSKQYYISGAPQCPYPDAYLGSTLDAAWFDFVWVQFYNNYCSVQGGSFNYATWNTWATSTSINKNVRLFVGVPGSTTGASSGYVPLASLESTVSSLRSQYTSFGGVMMWDASQAYGNTDGSPNYAAAIGTYLHNGASGGVTTTTTKAGTTTTKATTTTTKATTTTTASSTPTSSAGCPVNGASCTTAYGCAGTSYAQCSNGKWVVQPCPSGLICQMTANGGSVYCDYAAGNTQICPATNSAVALFASHEGIPATKSKAAQVAFSVDSASPDGTTFNALFNVRAKGTKPIGANWTLTFTLPGNETVSTSSVGTVSQSGQSVTIKANRKKVPAKSEAVVVDIKGQKSATGVFVGVDPSTIKFTY</sequence>
<evidence type="ECO:0000256" key="9">
    <source>
        <dbReference type="RuleBase" id="RU004453"/>
    </source>
</evidence>
<keyword evidence="4" id="KW-0146">Chitin degradation</keyword>
<dbReference type="PANTHER" id="PTHR45708">
    <property type="entry name" value="ENDOCHITINASE"/>
    <property type="match status" value="1"/>
</dbReference>
<dbReference type="AlphaFoldDB" id="A0A8H7UHJ8"/>
<comment type="catalytic activity">
    <reaction evidence="1">
        <text>Random endo-hydrolysis of N-acetyl-beta-D-glucosaminide (1-&gt;4)-beta-linkages in chitin and chitodextrins.</text>
        <dbReference type="EC" id="3.2.1.14"/>
    </reaction>
</comment>
<evidence type="ECO:0000256" key="7">
    <source>
        <dbReference type="ARBA" id="ARBA00023326"/>
    </source>
</evidence>
<feature type="signal peptide" evidence="11">
    <location>
        <begin position="1"/>
        <end position="25"/>
    </location>
</feature>
<dbReference type="InterPro" id="IPR001579">
    <property type="entry name" value="Glyco_hydro_18_chit_AS"/>
</dbReference>